<proteinExistence type="inferred from homology"/>
<dbReference type="PANTHER" id="PTHR30572:SF4">
    <property type="entry name" value="ABC TRANSPORTER PERMEASE YTRF"/>
    <property type="match status" value="1"/>
</dbReference>
<feature type="transmembrane region" description="Helical" evidence="7">
    <location>
        <begin position="297"/>
        <end position="324"/>
    </location>
</feature>
<keyword evidence="4 7" id="KW-1133">Transmembrane helix</keyword>
<evidence type="ECO:0000256" key="5">
    <source>
        <dbReference type="ARBA" id="ARBA00023136"/>
    </source>
</evidence>
<evidence type="ECO:0000256" key="6">
    <source>
        <dbReference type="ARBA" id="ARBA00038076"/>
    </source>
</evidence>
<evidence type="ECO:0000256" key="2">
    <source>
        <dbReference type="ARBA" id="ARBA00022475"/>
    </source>
</evidence>
<evidence type="ECO:0000256" key="1">
    <source>
        <dbReference type="ARBA" id="ARBA00004651"/>
    </source>
</evidence>
<feature type="transmembrane region" description="Helical" evidence="7">
    <location>
        <begin position="345"/>
        <end position="378"/>
    </location>
</feature>
<dbReference type="InterPro" id="IPR003838">
    <property type="entry name" value="ABC3_permease_C"/>
</dbReference>
<evidence type="ECO:0000256" key="3">
    <source>
        <dbReference type="ARBA" id="ARBA00022692"/>
    </source>
</evidence>
<feature type="domain" description="ABC3 transporter permease C-terminal" evidence="8">
    <location>
        <begin position="305"/>
        <end position="414"/>
    </location>
</feature>
<dbReference type="Proteomes" id="UP000318711">
    <property type="component" value="Unassembled WGS sequence"/>
</dbReference>
<evidence type="ECO:0008006" key="12">
    <source>
        <dbReference type="Google" id="ProtNLM"/>
    </source>
</evidence>
<name>A0A554LWA7_9BACT</name>
<dbReference type="InterPro" id="IPR025857">
    <property type="entry name" value="MacB_PCD"/>
</dbReference>
<organism evidence="10 11">
    <name type="scientific">Candidatus Berkelbacteria bacterium Licking1014_2</name>
    <dbReference type="NCBI Taxonomy" id="2017146"/>
    <lineage>
        <taxon>Bacteria</taxon>
        <taxon>Candidatus Berkelbacteria</taxon>
    </lineage>
</organism>
<sequence length="425" mass="45353">MIKYILFTIKFAFSNIWANKIRSFLTMLGVIIGVSSVITLMAIGQGVKNEVTETIEGIGSNFIFVLPGNLGLNNEGKTPTNSGGTKTSFGNPANLISGDILTRDDINEIKKLDNVQTAAAMSIVSGVIKKGDKIISPMLVGIDSEFKDVLTGITLGRGRFFTPEDAGKNVIVLGEDTRKQLFSDSEEPLGQKINLVSAEKKINQEFTIIGLLNPPATSSLFSNDLNVMNIIPLAASSQFTDGKEKIFRIGVKVSSEETVKPTAKKIRELMKSRHADNDVSVITQDNILDMMGTILNLMTAMVSGIAAISLIVGGVGIMNIMLVSVTERTREIGLRKAVGATKTAILVQFLIEAIVLTAFGAAIGLGLSYLSVILIGIYSPLSPVINWFGIGLAAAVSVGVGIIFGLFPAVKASQQATKFFVTFCI</sequence>
<dbReference type="GO" id="GO:0022857">
    <property type="term" value="F:transmembrane transporter activity"/>
    <property type="evidence" value="ECO:0007669"/>
    <property type="project" value="TreeGrafter"/>
</dbReference>
<dbReference type="GO" id="GO:0005886">
    <property type="term" value="C:plasma membrane"/>
    <property type="evidence" value="ECO:0007669"/>
    <property type="project" value="UniProtKB-SubCell"/>
</dbReference>
<dbReference type="PANTHER" id="PTHR30572">
    <property type="entry name" value="MEMBRANE COMPONENT OF TRANSPORTER-RELATED"/>
    <property type="match status" value="1"/>
</dbReference>
<dbReference type="EMBL" id="VMGL01000012">
    <property type="protein sequence ID" value="TSC97136.1"/>
    <property type="molecule type" value="Genomic_DNA"/>
</dbReference>
<protein>
    <recommendedName>
        <fullName evidence="12">ABC transport system permease protein</fullName>
    </recommendedName>
</protein>
<feature type="transmembrane region" description="Helical" evidence="7">
    <location>
        <begin position="21"/>
        <end position="43"/>
    </location>
</feature>
<evidence type="ECO:0000256" key="4">
    <source>
        <dbReference type="ARBA" id="ARBA00022989"/>
    </source>
</evidence>
<comment type="caution">
    <text evidence="10">The sequence shown here is derived from an EMBL/GenBank/DDBJ whole genome shotgun (WGS) entry which is preliminary data.</text>
</comment>
<keyword evidence="5 7" id="KW-0472">Membrane</keyword>
<dbReference type="Pfam" id="PF12704">
    <property type="entry name" value="MacB_PCD"/>
    <property type="match status" value="1"/>
</dbReference>
<evidence type="ECO:0000259" key="8">
    <source>
        <dbReference type="Pfam" id="PF02687"/>
    </source>
</evidence>
<comment type="subcellular location">
    <subcellularLocation>
        <location evidence="1">Cell membrane</location>
        <topology evidence="1">Multi-pass membrane protein</topology>
    </subcellularLocation>
</comment>
<keyword evidence="2" id="KW-1003">Cell membrane</keyword>
<evidence type="ECO:0000313" key="11">
    <source>
        <dbReference type="Proteomes" id="UP000318711"/>
    </source>
</evidence>
<evidence type="ECO:0000259" key="9">
    <source>
        <dbReference type="Pfam" id="PF12704"/>
    </source>
</evidence>
<dbReference type="AlphaFoldDB" id="A0A554LWA7"/>
<gene>
    <name evidence="10" type="ORF">CEN88_149</name>
</gene>
<dbReference type="InterPro" id="IPR050250">
    <property type="entry name" value="Macrolide_Exporter_MacB"/>
</dbReference>
<feature type="transmembrane region" description="Helical" evidence="7">
    <location>
        <begin position="384"/>
        <end position="410"/>
    </location>
</feature>
<reference evidence="10 11" key="1">
    <citation type="submission" date="2017-07" db="EMBL/GenBank/DDBJ databases">
        <title>Mechanisms for carbon and nitrogen cycling indicate functional differentiation within the Candidate Phyla Radiation.</title>
        <authorList>
            <person name="Danczak R.E."/>
            <person name="Johnston M.D."/>
            <person name="Kenah C."/>
            <person name="Slattery M."/>
            <person name="Wrighton K.C."/>
            <person name="Wilkins M.J."/>
        </authorList>
    </citation>
    <scope>NUCLEOTIDE SEQUENCE [LARGE SCALE GENOMIC DNA]</scope>
    <source>
        <strain evidence="10">Licking1014_2</strain>
    </source>
</reference>
<comment type="similarity">
    <text evidence="6">Belongs to the ABC-4 integral membrane protein family.</text>
</comment>
<accession>A0A554LWA7</accession>
<dbReference type="Pfam" id="PF02687">
    <property type="entry name" value="FtsX"/>
    <property type="match status" value="1"/>
</dbReference>
<feature type="domain" description="MacB-like periplasmic core" evidence="9">
    <location>
        <begin position="23"/>
        <end position="268"/>
    </location>
</feature>
<keyword evidence="3 7" id="KW-0812">Transmembrane</keyword>
<evidence type="ECO:0000256" key="7">
    <source>
        <dbReference type="SAM" id="Phobius"/>
    </source>
</evidence>
<evidence type="ECO:0000313" key="10">
    <source>
        <dbReference type="EMBL" id="TSC97136.1"/>
    </source>
</evidence>